<dbReference type="OrthoDB" id="6077588at2"/>
<evidence type="ECO:0000313" key="3">
    <source>
        <dbReference type="Proteomes" id="UP000434580"/>
    </source>
</evidence>
<name>A0A5S9QRB1_9GAMM</name>
<dbReference type="InterPro" id="IPR032811">
    <property type="entry name" value="Put_conjugal_transfer"/>
</dbReference>
<dbReference type="EMBL" id="CACSII010000020">
    <property type="protein sequence ID" value="CAA0119201.1"/>
    <property type="molecule type" value="Genomic_DNA"/>
</dbReference>
<feature type="chain" id="PRO_5030138161" description="Conjugal transfer protein TraF" evidence="1">
    <location>
        <begin position="29"/>
        <end position="457"/>
    </location>
</feature>
<proteinExistence type="predicted"/>
<accession>A0A5S9QRB1</accession>
<dbReference type="Gene3D" id="2.40.160.60">
    <property type="entry name" value="Outer membrane protein transport protein (OMPP1/FadL/TodX)"/>
    <property type="match status" value="1"/>
</dbReference>
<organism evidence="2 3">
    <name type="scientific">BD1-7 clade bacterium</name>
    <dbReference type="NCBI Taxonomy" id="2029982"/>
    <lineage>
        <taxon>Bacteria</taxon>
        <taxon>Pseudomonadati</taxon>
        <taxon>Pseudomonadota</taxon>
        <taxon>Gammaproteobacteria</taxon>
        <taxon>Cellvibrionales</taxon>
        <taxon>Spongiibacteraceae</taxon>
        <taxon>BD1-7 clade</taxon>
    </lineage>
</organism>
<sequence length="457" mass="48882">MFFQQIRTQIFLSAAGLAALTLSSNAIAIPFNAVDARSMAMGGTGTASAYPGAAPVFNPALLSHFDKDERAEIIVPNIGVTAFADPGAIDAFQDIDDENYIGNITTAIDNLNAGDNFSSNRDIFIDNSLGLTRSLVDLSNKPFNFSGGVLFSAAIPDSNFGWAVYSTTDAIVETTPIISACDKTLLAKYAALASEWDSPSDIQPNVEITCPAGRRIQITDANAMLIDPKDDLSSSVFLAGVGISELGFSMAHAFETDALRISIGFTPKAVFLKTYFSRPTVQELDDPNFDIGESLRSTTNTKSDFNLDAGLALDFFEDRSLTVGIVAKYLLPKSYRTATFRTAFGDVSTKFNLNTQTRAAVAWKGPLGITLASDIDLTRNAGYFTGIDTQYAGIGVEFDVVNILRIRTGFRGNLLDEGDAAATIGFGFNIVDVVHIDFGGQIGENNAGFATQLAINF</sequence>
<evidence type="ECO:0000313" key="2">
    <source>
        <dbReference type="EMBL" id="CAA0119201.1"/>
    </source>
</evidence>
<gene>
    <name evidence="2" type="ORF">DPBNPPHM_02417</name>
</gene>
<reference evidence="2 3" key="1">
    <citation type="submission" date="2019-11" db="EMBL/GenBank/DDBJ databases">
        <authorList>
            <person name="Holert J."/>
        </authorList>
    </citation>
    <scope>NUCLEOTIDE SEQUENCE [LARGE SCALE GENOMIC DNA]</scope>
    <source>
        <strain evidence="2">BC5_2</strain>
    </source>
</reference>
<evidence type="ECO:0008006" key="4">
    <source>
        <dbReference type="Google" id="ProtNLM"/>
    </source>
</evidence>
<protein>
    <recommendedName>
        <fullName evidence="4">Conjugal transfer protein TraF</fullName>
    </recommendedName>
</protein>
<dbReference type="Pfam" id="PF13729">
    <property type="entry name" value="TraF_2"/>
    <property type="match status" value="1"/>
</dbReference>
<dbReference type="Proteomes" id="UP000434580">
    <property type="component" value="Unassembled WGS sequence"/>
</dbReference>
<dbReference type="AlphaFoldDB" id="A0A5S9QRB1"/>
<keyword evidence="1" id="KW-0732">Signal</keyword>
<feature type="signal peptide" evidence="1">
    <location>
        <begin position="1"/>
        <end position="28"/>
    </location>
</feature>
<evidence type="ECO:0000256" key="1">
    <source>
        <dbReference type="SAM" id="SignalP"/>
    </source>
</evidence>